<accession>A0ABX6V731</accession>
<feature type="domain" description="HAMP" evidence="1">
    <location>
        <begin position="1"/>
        <end position="54"/>
    </location>
</feature>
<organism evidence="2 3">
    <name type="scientific">Shewanella eurypsychrophilus</name>
    <dbReference type="NCBI Taxonomy" id="2593656"/>
    <lineage>
        <taxon>Bacteria</taxon>
        <taxon>Pseudomonadati</taxon>
        <taxon>Pseudomonadota</taxon>
        <taxon>Gammaproteobacteria</taxon>
        <taxon>Alteromonadales</taxon>
        <taxon>Shewanellaceae</taxon>
        <taxon>Shewanella</taxon>
    </lineage>
</organism>
<proteinExistence type="predicted"/>
<dbReference type="EMBL" id="CP045503">
    <property type="protein sequence ID" value="QPG57686.2"/>
    <property type="molecule type" value="Genomic_DNA"/>
</dbReference>
<dbReference type="PROSITE" id="PS50885">
    <property type="entry name" value="HAMP"/>
    <property type="match status" value="1"/>
</dbReference>
<evidence type="ECO:0000313" key="2">
    <source>
        <dbReference type="EMBL" id="QPG57686.2"/>
    </source>
</evidence>
<dbReference type="Proteomes" id="UP000316416">
    <property type="component" value="Chromosome"/>
</dbReference>
<dbReference type="RefSeq" id="WP_185965660.1">
    <property type="nucleotide sequence ID" value="NZ_CP045503.2"/>
</dbReference>
<sequence>MREIESIVDRVSKGDLSKEISLSHTSTSGKGGDEFSHIARAFNQMLASIRSLITEVQTLSEKVVVASDTGASCHLRHC</sequence>
<evidence type="ECO:0000259" key="1">
    <source>
        <dbReference type="PROSITE" id="PS50885"/>
    </source>
</evidence>
<dbReference type="SMART" id="SM00304">
    <property type="entry name" value="HAMP"/>
    <property type="match status" value="1"/>
</dbReference>
<gene>
    <name evidence="2" type="ORF">FM038_009690</name>
</gene>
<dbReference type="CDD" id="cd06225">
    <property type="entry name" value="HAMP"/>
    <property type="match status" value="1"/>
</dbReference>
<dbReference type="SUPFAM" id="SSF158472">
    <property type="entry name" value="HAMP domain-like"/>
    <property type="match status" value="1"/>
</dbReference>
<dbReference type="Pfam" id="PF00672">
    <property type="entry name" value="HAMP"/>
    <property type="match status" value="1"/>
</dbReference>
<evidence type="ECO:0000313" key="3">
    <source>
        <dbReference type="Proteomes" id="UP000316416"/>
    </source>
</evidence>
<name>A0ABX6V731_9GAMM</name>
<dbReference type="InterPro" id="IPR003660">
    <property type="entry name" value="HAMP_dom"/>
</dbReference>
<keyword evidence="3" id="KW-1185">Reference proteome</keyword>
<dbReference type="Gene3D" id="1.20.120.1530">
    <property type="match status" value="1"/>
</dbReference>
<protein>
    <submittedName>
        <fullName evidence="2">HAMP domain-containing protein</fullName>
    </submittedName>
</protein>
<reference evidence="2" key="1">
    <citation type="submission" date="2021-07" db="EMBL/GenBank/DDBJ databases">
        <title>Shewanella sp. YLB-07 whole genome sequence.</title>
        <authorList>
            <person name="Yu L."/>
        </authorList>
    </citation>
    <scope>NUCLEOTIDE SEQUENCE</scope>
    <source>
        <strain evidence="2">YLB-08</strain>
    </source>
</reference>